<proteinExistence type="predicted"/>
<dbReference type="PROSITE" id="PS51186">
    <property type="entry name" value="GNAT"/>
    <property type="match status" value="1"/>
</dbReference>
<evidence type="ECO:0000259" key="1">
    <source>
        <dbReference type="PROSITE" id="PS51186"/>
    </source>
</evidence>
<protein>
    <submittedName>
        <fullName evidence="2">GNAT family N-acetyltransferase</fullName>
    </submittedName>
</protein>
<gene>
    <name evidence="2" type="ORF">I6N95_11430</name>
</gene>
<dbReference type="RefSeq" id="WP_209527803.1">
    <property type="nucleotide sequence ID" value="NZ_JAEEGA010000007.1"/>
</dbReference>
<dbReference type="PANTHER" id="PTHR43072:SF60">
    <property type="entry name" value="L-2,4-DIAMINOBUTYRIC ACID ACETYLTRANSFERASE"/>
    <property type="match status" value="1"/>
</dbReference>
<dbReference type="SUPFAM" id="SSF55729">
    <property type="entry name" value="Acyl-CoA N-acyltransferases (Nat)"/>
    <property type="match status" value="1"/>
</dbReference>
<reference evidence="2" key="1">
    <citation type="submission" date="2020-12" db="EMBL/GenBank/DDBJ databases">
        <title>Vagococcus allomyrinae sp. nov. and Enterococcus lavae sp. nov., isolated from the larvae of Allomyrina dichotoma.</title>
        <authorList>
            <person name="Lee S.D."/>
        </authorList>
    </citation>
    <scope>NUCLEOTIDE SEQUENCE</scope>
    <source>
        <strain evidence="2">BWB3-3</strain>
    </source>
</reference>
<feature type="domain" description="N-acetyltransferase" evidence="1">
    <location>
        <begin position="2"/>
        <end position="157"/>
    </location>
</feature>
<dbReference type="Proteomes" id="UP000674938">
    <property type="component" value="Unassembled WGS sequence"/>
</dbReference>
<dbReference type="Gene3D" id="3.40.630.30">
    <property type="match status" value="1"/>
</dbReference>
<sequence>MIKYVSFKDVPLNEATSLWNDCFSDYLIPIKMSEVDLTHRLSTLHLSPTNSLIAQTDHHLTGIMLYGNHSINEEKIAWIGGMGVHPDYRRHGVAKGLIQEAICTSKDLNVNRLLLEVICGNKHAEALYRQLGFQVLNYVSFCKGKLRATWENKVDLHLKERRVDNELWQHQKAKTTWQNLFISRGNLLELIIEQQAVGYLYCSELAQEGQVKAVTIKQLVLYSDATHLVEATLSCLYEKYGEIDLNVSNFDCEWPITTELISLGLTEELRQIQMELLL</sequence>
<dbReference type="CDD" id="cd04301">
    <property type="entry name" value="NAT_SF"/>
    <property type="match status" value="1"/>
</dbReference>
<dbReference type="InterPro" id="IPR000182">
    <property type="entry name" value="GNAT_dom"/>
</dbReference>
<dbReference type="InterPro" id="IPR016181">
    <property type="entry name" value="Acyl_CoA_acyltransferase"/>
</dbReference>
<accession>A0A940PAV2</accession>
<dbReference type="GO" id="GO:0016747">
    <property type="term" value="F:acyltransferase activity, transferring groups other than amino-acyl groups"/>
    <property type="evidence" value="ECO:0007669"/>
    <property type="project" value="InterPro"/>
</dbReference>
<keyword evidence="3" id="KW-1185">Reference proteome</keyword>
<dbReference type="Pfam" id="PF00583">
    <property type="entry name" value="Acetyltransf_1"/>
    <property type="match status" value="1"/>
</dbReference>
<dbReference type="PANTHER" id="PTHR43072">
    <property type="entry name" value="N-ACETYLTRANSFERASE"/>
    <property type="match status" value="1"/>
</dbReference>
<dbReference type="EMBL" id="JAEEGA010000007">
    <property type="protein sequence ID" value="MBP1041619.1"/>
    <property type="molecule type" value="Genomic_DNA"/>
</dbReference>
<evidence type="ECO:0000313" key="2">
    <source>
        <dbReference type="EMBL" id="MBP1041619.1"/>
    </source>
</evidence>
<comment type="caution">
    <text evidence="2">The sequence shown here is derived from an EMBL/GenBank/DDBJ whole genome shotgun (WGS) entry which is preliminary data.</text>
</comment>
<organism evidence="2 3">
    <name type="scientific">Vagococcus allomyrinae</name>
    <dbReference type="NCBI Taxonomy" id="2794353"/>
    <lineage>
        <taxon>Bacteria</taxon>
        <taxon>Bacillati</taxon>
        <taxon>Bacillota</taxon>
        <taxon>Bacilli</taxon>
        <taxon>Lactobacillales</taxon>
        <taxon>Enterococcaceae</taxon>
        <taxon>Vagococcus</taxon>
    </lineage>
</organism>
<evidence type="ECO:0000313" key="3">
    <source>
        <dbReference type="Proteomes" id="UP000674938"/>
    </source>
</evidence>
<name>A0A940PAV2_9ENTE</name>
<dbReference type="AlphaFoldDB" id="A0A940PAV2"/>